<organism evidence="2 3">
    <name type="scientific">Porites evermanni</name>
    <dbReference type="NCBI Taxonomy" id="104178"/>
    <lineage>
        <taxon>Eukaryota</taxon>
        <taxon>Metazoa</taxon>
        <taxon>Cnidaria</taxon>
        <taxon>Anthozoa</taxon>
        <taxon>Hexacorallia</taxon>
        <taxon>Scleractinia</taxon>
        <taxon>Fungiina</taxon>
        <taxon>Poritidae</taxon>
        <taxon>Porites</taxon>
    </lineage>
</organism>
<dbReference type="EMBL" id="CALNXI010000090">
    <property type="protein sequence ID" value="CAH3018536.1"/>
    <property type="molecule type" value="Genomic_DNA"/>
</dbReference>
<protein>
    <submittedName>
        <fullName evidence="2">Uncharacterized protein</fullName>
    </submittedName>
</protein>
<accession>A0ABN8LSK7</accession>
<keyword evidence="1" id="KW-0732">Signal</keyword>
<reference evidence="2 3" key="1">
    <citation type="submission" date="2022-05" db="EMBL/GenBank/DDBJ databases">
        <authorList>
            <consortium name="Genoscope - CEA"/>
            <person name="William W."/>
        </authorList>
    </citation>
    <scope>NUCLEOTIDE SEQUENCE [LARGE SCALE GENOMIC DNA]</scope>
</reference>
<gene>
    <name evidence="2" type="ORF">PEVE_00043731</name>
</gene>
<comment type="caution">
    <text evidence="2">The sequence shown here is derived from an EMBL/GenBank/DDBJ whole genome shotgun (WGS) entry which is preliminary data.</text>
</comment>
<sequence length="202" mass="22939">MAEKWVCSIVPLLFTAHLVLPGVLGEECAPVNHNIKVLKEREYWEFEIQDPGVPRCDQFEVEGKNTSCVFYFSICKEVPGYCPAGSGICLANKVFLADKLNKTLYTRFIDIGTASKDFNSGPNDFTLTFFHSKSTITLFTFKCDEFAKWEDHLDDGKVNQYLVSATYPLEEFTFSTVLCSTILVRANRAVVEVEVTRDLRMF</sequence>
<dbReference type="Gene3D" id="2.70.130.10">
    <property type="entry name" value="Mannose-6-phosphate receptor binding domain"/>
    <property type="match status" value="1"/>
</dbReference>
<feature type="chain" id="PRO_5046888862" evidence="1">
    <location>
        <begin position="26"/>
        <end position="202"/>
    </location>
</feature>
<keyword evidence="3" id="KW-1185">Reference proteome</keyword>
<name>A0ABN8LSK7_9CNID</name>
<evidence type="ECO:0000313" key="2">
    <source>
        <dbReference type="EMBL" id="CAH3018536.1"/>
    </source>
</evidence>
<proteinExistence type="predicted"/>
<dbReference type="Proteomes" id="UP001159427">
    <property type="component" value="Unassembled WGS sequence"/>
</dbReference>
<dbReference type="SUPFAM" id="SSF50911">
    <property type="entry name" value="Mannose 6-phosphate receptor domain"/>
    <property type="match status" value="1"/>
</dbReference>
<feature type="signal peptide" evidence="1">
    <location>
        <begin position="1"/>
        <end position="25"/>
    </location>
</feature>
<dbReference type="InterPro" id="IPR009011">
    <property type="entry name" value="Man6P_isomerase_rcpt-bd_dom_sf"/>
</dbReference>
<evidence type="ECO:0000313" key="3">
    <source>
        <dbReference type="Proteomes" id="UP001159427"/>
    </source>
</evidence>
<evidence type="ECO:0000256" key="1">
    <source>
        <dbReference type="SAM" id="SignalP"/>
    </source>
</evidence>